<dbReference type="Proteomes" id="UP000199462">
    <property type="component" value="Unassembled WGS sequence"/>
</dbReference>
<dbReference type="Pfam" id="PF07715">
    <property type="entry name" value="Plug"/>
    <property type="match status" value="1"/>
</dbReference>
<keyword evidence="2" id="KW-0732">Signal</keyword>
<gene>
    <name evidence="4" type="ORF">SAMN04488010_1719</name>
</gene>
<dbReference type="InterPro" id="IPR037066">
    <property type="entry name" value="Plug_dom_sf"/>
</dbReference>
<feature type="domain" description="TonB-dependent receptor plug" evidence="3">
    <location>
        <begin position="113"/>
        <end position="235"/>
    </location>
</feature>
<dbReference type="NCBIfam" id="TIGR04057">
    <property type="entry name" value="SusC_RagA_signa"/>
    <property type="match status" value="1"/>
</dbReference>
<protein>
    <submittedName>
        <fullName evidence="4">TonB-linked outer membrane protein, SusC/RagA family</fullName>
    </submittedName>
</protein>
<dbReference type="AlphaFoldDB" id="A0A1I6IHB4"/>
<keyword evidence="1" id="KW-0472">Membrane</keyword>
<evidence type="ECO:0000313" key="4">
    <source>
        <dbReference type="EMBL" id="SFR66049.1"/>
    </source>
</evidence>
<dbReference type="SUPFAM" id="SSF56935">
    <property type="entry name" value="Porins"/>
    <property type="match status" value="1"/>
</dbReference>
<dbReference type="STRING" id="440514.SAMN04488010_1719"/>
<dbReference type="InterPro" id="IPR023997">
    <property type="entry name" value="TonB-dep_OMP_SusC/RagA_CS"/>
</dbReference>
<dbReference type="Pfam" id="PF13715">
    <property type="entry name" value="CarbopepD_reg_2"/>
    <property type="match status" value="1"/>
</dbReference>
<feature type="signal peptide" evidence="2">
    <location>
        <begin position="1"/>
        <end position="21"/>
    </location>
</feature>
<comment type="similarity">
    <text evidence="1">Belongs to the TonB-dependent receptor family.</text>
</comment>
<dbReference type="NCBIfam" id="TIGR04056">
    <property type="entry name" value="OMP_RagA_SusC"/>
    <property type="match status" value="1"/>
</dbReference>
<dbReference type="Gene3D" id="2.170.130.10">
    <property type="entry name" value="TonB-dependent receptor, plug domain"/>
    <property type="match status" value="1"/>
</dbReference>
<dbReference type="EMBL" id="FOYX01000001">
    <property type="protein sequence ID" value="SFR66049.1"/>
    <property type="molecule type" value="Genomic_DNA"/>
</dbReference>
<keyword evidence="1" id="KW-0812">Transmembrane</keyword>
<evidence type="ECO:0000256" key="2">
    <source>
        <dbReference type="SAM" id="SignalP"/>
    </source>
</evidence>
<name>A0A1I6IHB4_9FLAO</name>
<dbReference type="InterPro" id="IPR012910">
    <property type="entry name" value="Plug_dom"/>
</dbReference>
<dbReference type="FunFam" id="2.60.40.1120:FF:000003">
    <property type="entry name" value="Outer membrane protein Omp121"/>
    <property type="match status" value="1"/>
</dbReference>
<evidence type="ECO:0000259" key="3">
    <source>
        <dbReference type="Pfam" id="PF07715"/>
    </source>
</evidence>
<reference evidence="5" key="1">
    <citation type="submission" date="2016-10" db="EMBL/GenBank/DDBJ databases">
        <authorList>
            <person name="Varghese N."/>
            <person name="Submissions S."/>
        </authorList>
    </citation>
    <scope>NUCLEOTIDE SEQUENCE [LARGE SCALE GENOMIC DNA]</scope>
    <source>
        <strain evidence="5">DSM 19891</strain>
    </source>
</reference>
<organism evidence="4 5">
    <name type="scientific">Maribacter stanieri</name>
    <dbReference type="NCBI Taxonomy" id="440514"/>
    <lineage>
        <taxon>Bacteria</taxon>
        <taxon>Pseudomonadati</taxon>
        <taxon>Bacteroidota</taxon>
        <taxon>Flavobacteriia</taxon>
        <taxon>Flavobacteriales</taxon>
        <taxon>Flavobacteriaceae</taxon>
        <taxon>Maribacter</taxon>
    </lineage>
</organism>
<dbReference type="Gene3D" id="2.60.40.1120">
    <property type="entry name" value="Carboxypeptidase-like, regulatory domain"/>
    <property type="match status" value="1"/>
</dbReference>
<dbReference type="RefSeq" id="WP_091902639.1">
    <property type="nucleotide sequence ID" value="NZ_FOYX01000001.1"/>
</dbReference>
<feature type="chain" id="PRO_5011442290" evidence="2">
    <location>
        <begin position="22"/>
        <end position="1025"/>
    </location>
</feature>
<proteinExistence type="inferred from homology"/>
<dbReference type="InterPro" id="IPR008969">
    <property type="entry name" value="CarboxyPept-like_regulatory"/>
</dbReference>
<dbReference type="GO" id="GO:0009279">
    <property type="term" value="C:cell outer membrane"/>
    <property type="evidence" value="ECO:0007669"/>
    <property type="project" value="UniProtKB-SubCell"/>
</dbReference>
<dbReference type="SUPFAM" id="SSF49464">
    <property type="entry name" value="Carboxypeptidase regulatory domain-like"/>
    <property type="match status" value="1"/>
</dbReference>
<dbReference type="InterPro" id="IPR023996">
    <property type="entry name" value="TonB-dep_OMP_SusC/RagA"/>
</dbReference>
<accession>A0A1I6IHB4</accession>
<sequence>MKKLKLLMVFLLLGMSSVLWAQSSVTGTVADDQGMPIPGASIVVKGTSNGTVTDFDGNFSISVEEGNVLSVSYLGYKPVEVAYSGQSNISVTMTEDTAQLDEVVVIGYGSVKKSDLTGAVASVDSETLTEQRKTDIGQAIQGRIAGVDVRTLNSKPGAPLSIKIRGNTVITANQGGERDGVSDDLADDPSKPLFVVDGIFFDDISVLNPSDIEQMDILKDASATAIYGSRGANGVVIITTKSGIEGKTVFTYDSSFGLRSATNIPELYSGPEYVQFVDDVLRARAWQGTDRTVASYNSVEVDRSTEIQSSNEEASNVANGRYTDWMDTFRKSGLQTSHTVGMSGGSNGLVYNGSIGYLHDEGVMGIEEYERYNLSASLSKKVSDKVTVGIKSYLALSEREQGSRELFRSTLRLAPTVNPYDENGEPILFPDDQDLRFVNPIYDAEGAWRLNNRSLDVIANVFFNYKPNDWINFKTQFSPNISAQRFGEYRGLLTKSSRNDPSRIQSHYQSDFKTSYTWDNILDFDFDIAEGHNLKTTLINSIYYSNPEGSDIQVRNFDTDAYLFFNTQGGSDVPRDYGSFYEKETLASFAGRLNYNIKDRYLFTFTGRYDGSSKLAVGNKWAFFPSAAFAWRASEEPFLKDVDWLSNLKLRLSYGESGNDKTVNPYSSLAFLSQDSYLFGDDFSIGKSVAGLSNADLTWEISKEYNFGLDLSILNSRVNFGFEYYSKETEGSILARQLSFVTGFGDSGTIGNFGSVRNRGVELTLNTVNVRTDNFTWRTNINYTKNDNEILALYDDIDQILVGSDSRLNGVLQVGAPIDATFDYEVDGIWQIDEAAEAESFGLLPGQYKYVDQNGDGVINQEDKRVIGSQSPDWIAGMTNTFNYKNLEMNVQVNTRQGVFGHSEFHQNFASFNGDGAVFNSLKQDYWTPNNPDAKYPSPEYGESSYPWFYEDMSFVRIGNIGLAYSFPQDLLDKLKMSTLRLSLDVQNPFTFTDFAGPDPETGLQNSYNMGYSVKTVLFGLKLSY</sequence>
<evidence type="ECO:0000256" key="1">
    <source>
        <dbReference type="PROSITE-ProRule" id="PRU01360"/>
    </source>
</evidence>
<keyword evidence="1" id="KW-1134">Transmembrane beta strand</keyword>
<comment type="subcellular location">
    <subcellularLocation>
        <location evidence="1">Cell outer membrane</location>
        <topology evidence="1">Multi-pass membrane protein</topology>
    </subcellularLocation>
</comment>
<evidence type="ECO:0000313" key="5">
    <source>
        <dbReference type="Proteomes" id="UP000199462"/>
    </source>
</evidence>
<dbReference type="PROSITE" id="PS52016">
    <property type="entry name" value="TONB_DEPENDENT_REC_3"/>
    <property type="match status" value="1"/>
</dbReference>
<dbReference type="InterPro" id="IPR039426">
    <property type="entry name" value="TonB-dep_rcpt-like"/>
</dbReference>
<keyword evidence="5" id="KW-1185">Reference proteome</keyword>
<keyword evidence="1" id="KW-0998">Cell outer membrane</keyword>
<keyword evidence="1" id="KW-0813">Transport</keyword>